<dbReference type="EMBL" id="CP011390">
    <property type="protein sequence ID" value="ANE50079.1"/>
    <property type="molecule type" value="Genomic_DNA"/>
</dbReference>
<dbReference type="STRING" id="1492898.SY85_05780"/>
<dbReference type="OrthoDB" id="9811902at2"/>
<protein>
    <recommendedName>
        <fullName evidence="3">Transcription regulator PadR N-terminal domain-containing protein</fullName>
    </recommendedName>
</protein>
<dbReference type="Proteomes" id="UP000077177">
    <property type="component" value="Chromosome"/>
</dbReference>
<reference evidence="1 2" key="2">
    <citation type="journal article" date="2016" name="Int. J. Syst. Evol. Microbiol.">
        <title>Flavisolibacter tropicus sp. nov., isolated from tropical soil.</title>
        <authorList>
            <person name="Lee J.J."/>
            <person name="Kang M.S."/>
            <person name="Kim G.S."/>
            <person name="Lee C.S."/>
            <person name="Lim S."/>
            <person name="Lee J."/>
            <person name="Roh S.H."/>
            <person name="Kang H."/>
            <person name="Ha J.M."/>
            <person name="Bae S."/>
            <person name="Jung H.Y."/>
            <person name="Kim M.K."/>
        </authorList>
    </citation>
    <scope>NUCLEOTIDE SEQUENCE [LARGE SCALE GENOMIC DNA]</scope>
    <source>
        <strain evidence="1 2">LCS9</strain>
    </source>
</reference>
<name>A0A172TSK9_9BACT</name>
<evidence type="ECO:0008006" key="3">
    <source>
        <dbReference type="Google" id="ProtNLM"/>
    </source>
</evidence>
<evidence type="ECO:0000313" key="1">
    <source>
        <dbReference type="EMBL" id="ANE50079.1"/>
    </source>
</evidence>
<reference evidence="2" key="1">
    <citation type="submission" date="2015-01" db="EMBL/GenBank/DDBJ databases">
        <title>Flavisolibacter sp./LCS9/ whole genome sequencing.</title>
        <authorList>
            <person name="Kim M.K."/>
            <person name="Srinivasan S."/>
            <person name="Lee J.-J."/>
        </authorList>
    </citation>
    <scope>NUCLEOTIDE SEQUENCE [LARGE SCALE GENOMIC DNA]</scope>
    <source>
        <strain evidence="2">LCS9</strain>
    </source>
</reference>
<dbReference type="RefSeq" id="WP_066402363.1">
    <property type="nucleotide sequence ID" value="NZ_CP011390.1"/>
</dbReference>
<evidence type="ECO:0000313" key="2">
    <source>
        <dbReference type="Proteomes" id="UP000077177"/>
    </source>
</evidence>
<organism evidence="1 2">
    <name type="scientific">Flavisolibacter tropicus</name>
    <dbReference type="NCBI Taxonomy" id="1492898"/>
    <lineage>
        <taxon>Bacteria</taxon>
        <taxon>Pseudomonadati</taxon>
        <taxon>Bacteroidota</taxon>
        <taxon>Chitinophagia</taxon>
        <taxon>Chitinophagales</taxon>
        <taxon>Chitinophagaceae</taxon>
        <taxon>Flavisolibacter</taxon>
    </lineage>
</organism>
<gene>
    <name evidence="1" type="ORF">SY85_05780</name>
</gene>
<proteinExistence type="predicted"/>
<sequence length="113" mass="13103">MQAISDKQKLILFLLYCDPGIKDIKSMVNVYERADYPFLLGENLKVLFDLQLVWVTQYMDNDTPVLFELTDAGRAYVNEHIEKNALFEFIKTLQAPDFILEVTQSCFDKLSSN</sequence>
<dbReference type="AlphaFoldDB" id="A0A172TSK9"/>
<dbReference type="KEGG" id="fla:SY85_05780"/>
<keyword evidence="2" id="KW-1185">Reference proteome</keyword>
<accession>A0A172TSK9</accession>